<reference evidence="7 8" key="1">
    <citation type="submission" date="2017-05" db="EMBL/GenBank/DDBJ databases">
        <title>The Genome Sequence of Enterococcus sp. 8G7_MSG3316.</title>
        <authorList>
            <consortium name="The Broad Institute Genomics Platform"/>
            <consortium name="The Broad Institute Genomic Center for Infectious Diseases"/>
            <person name="Earl A."/>
            <person name="Manson A."/>
            <person name="Schwartman J."/>
            <person name="Gilmore M."/>
            <person name="Abouelleil A."/>
            <person name="Cao P."/>
            <person name="Chapman S."/>
            <person name="Cusick C."/>
            <person name="Shea T."/>
            <person name="Young S."/>
            <person name="Neafsey D."/>
            <person name="Nusbaum C."/>
            <person name="Birren B."/>
        </authorList>
    </citation>
    <scope>NUCLEOTIDE SEQUENCE [LARGE SCALE GENOMIC DNA]</scope>
    <source>
        <strain evidence="7 8">8G7_MSG3316</strain>
    </source>
</reference>
<dbReference type="InterPro" id="IPR004701">
    <property type="entry name" value="PTS_EIIA_man-typ"/>
</dbReference>
<dbReference type="GO" id="GO:0016020">
    <property type="term" value="C:membrane"/>
    <property type="evidence" value="ECO:0007669"/>
    <property type="project" value="InterPro"/>
</dbReference>
<dbReference type="Proteomes" id="UP000195043">
    <property type="component" value="Unassembled WGS sequence"/>
</dbReference>
<keyword evidence="8" id="KW-1185">Reference proteome</keyword>
<dbReference type="GO" id="GO:0016740">
    <property type="term" value="F:transferase activity"/>
    <property type="evidence" value="ECO:0007669"/>
    <property type="project" value="UniProtKB-KW"/>
</dbReference>
<keyword evidence="2" id="KW-0547">Nucleotide-binding</keyword>
<protein>
    <recommendedName>
        <fullName evidence="9">PRD domain-containing protein</fullName>
    </recommendedName>
</protein>
<dbReference type="Pfam" id="PF00874">
    <property type="entry name" value="PRD"/>
    <property type="match status" value="2"/>
</dbReference>
<sequence>MSKMKLMIFEYIQNQLLTNPKHLEGMTTKTIAESMGLQRSNVSSLLNKLVAENKLKKSATRPVLYTLADSTDQKNDFDTMIGAKQSLKNAIQLAKAAVLYPQNSLNILIHAQPGCGTSFFVETLVDFARHRHIIQPEAPFIKINCRNYSKDPHILDEKLFGPQNDFQNSAFDHAWTGILLIESYDSLTAKQQAKILEFLNHHIDLFKENKNHDTPNHIMVILSSSPTKDLPINQTIPFIIELPELEKRTFRERFDFINHFFSREAAHSKRTITVSAEVIRALLLSSLTYHIKELKMLITQACANGYVRVINDEEKDIDITISDFKPIIRHNLLKEKENTLIFEELFGNSETIIYDRDIGYLKEFGKSERLYLYEEIGRHYRSLSEHGITDINISSIMNKYIQNLFNQYSYYNMFDEQYNSIQLAKIVDPRVIQLVNSWLDTCSKALKREFKPSVFYGLCLHINSLLTLTTKRHMIPTNETSNLIQTYPEEYAFSVQLASNLNRQLQLDLPTEEIILILLFLIDQNEQQVSGHPVILYILHGSNIAKSLAETTNLLTQTNNIYSYDMTLDCKPQQAMTDIKELVERIDQGQGVIVIYDMGSIKTIVEAIAEELNCKIRLIYMPITLIGIEAARKSAMETDIDYVYHSVSMSMNDLLQKTEKGADLIITLCHTGEGGAEQLKHYIQRYSKLGMKIKALAISSRNELIKEVASLKKVYKIHAFVGTFDPNLFGIPFISIGKVFENTKENLDRLLMFEPLKTQFFDYTEVYQYLTESFKYTDVDKLKMLLPEVIDEISLHYDLSLDQTIGLFMHIACLVERLLEGNGRNMSIDNQAILKTFKTDRVILSKILKKIERSFAIIVNDAEISTIILIIKKL</sequence>
<feature type="domain" description="PRD" evidence="6">
    <location>
        <begin position="773"/>
        <end position="874"/>
    </location>
</feature>
<gene>
    <name evidence="7" type="ORF">A5886_000686</name>
</gene>
<feature type="domain" description="Sigma-54 factor interaction" evidence="4">
    <location>
        <begin position="80"/>
        <end position="303"/>
    </location>
</feature>
<proteinExistence type="predicted"/>
<name>A0A242A4F0_9ENTE</name>
<dbReference type="InterPro" id="IPR027417">
    <property type="entry name" value="P-loop_NTPase"/>
</dbReference>
<dbReference type="Pfam" id="PF00158">
    <property type="entry name" value="Sigma54_activat"/>
    <property type="match status" value="1"/>
</dbReference>
<dbReference type="Pfam" id="PF03610">
    <property type="entry name" value="EIIA-man"/>
    <property type="match status" value="1"/>
</dbReference>
<dbReference type="GO" id="GO:0006355">
    <property type="term" value="P:regulation of DNA-templated transcription"/>
    <property type="evidence" value="ECO:0007669"/>
    <property type="project" value="InterPro"/>
</dbReference>
<evidence type="ECO:0000313" key="7">
    <source>
        <dbReference type="EMBL" id="OTN75611.1"/>
    </source>
</evidence>
<comment type="caution">
    <text evidence="7">The sequence shown here is derived from an EMBL/GenBank/DDBJ whole genome shotgun (WGS) entry which is preliminary data.</text>
</comment>
<dbReference type="SUPFAM" id="SSF53062">
    <property type="entry name" value="PTS system fructose IIA component-like"/>
    <property type="match status" value="1"/>
</dbReference>
<dbReference type="AlphaFoldDB" id="A0A242A4F0"/>
<keyword evidence="1" id="KW-0808">Transferase</keyword>
<dbReference type="Gene3D" id="1.10.1790.10">
    <property type="entry name" value="PRD domain"/>
    <property type="match status" value="2"/>
</dbReference>
<evidence type="ECO:0000256" key="1">
    <source>
        <dbReference type="ARBA" id="ARBA00022679"/>
    </source>
</evidence>
<evidence type="ECO:0000259" key="5">
    <source>
        <dbReference type="PROSITE" id="PS51096"/>
    </source>
</evidence>
<dbReference type="EMBL" id="NGKU01000001">
    <property type="protein sequence ID" value="OTN75611.1"/>
    <property type="molecule type" value="Genomic_DNA"/>
</dbReference>
<dbReference type="Gene3D" id="3.40.50.510">
    <property type="entry name" value="Phosphotransferase system, mannose-type IIA component"/>
    <property type="match status" value="1"/>
</dbReference>
<dbReference type="PROSITE" id="PS50045">
    <property type="entry name" value="SIGMA54_INTERACT_4"/>
    <property type="match status" value="1"/>
</dbReference>
<evidence type="ECO:0000256" key="3">
    <source>
        <dbReference type="ARBA" id="ARBA00022840"/>
    </source>
</evidence>
<dbReference type="PANTHER" id="PTHR32071">
    <property type="entry name" value="TRANSCRIPTIONAL REGULATORY PROTEIN"/>
    <property type="match status" value="1"/>
</dbReference>
<evidence type="ECO:0000259" key="4">
    <source>
        <dbReference type="PROSITE" id="PS50045"/>
    </source>
</evidence>
<keyword evidence="3" id="KW-0067">ATP-binding</keyword>
<dbReference type="InterPro" id="IPR036634">
    <property type="entry name" value="PRD_sf"/>
</dbReference>
<dbReference type="PANTHER" id="PTHR32071:SF38">
    <property type="entry name" value="PSP OPERON TRANSCRIPTIONAL ACTIVATOR"/>
    <property type="match status" value="1"/>
</dbReference>
<evidence type="ECO:0000259" key="6">
    <source>
        <dbReference type="PROSITE" id="PS51372"/>
    </source>
</evidence>
<dbReference type="InterPro" id="IPR011608">
    <property type="entry name" value="PRD"/>
</dbReference>
<dbReference type="STRING" id="1834191.A5886_000686"/>
<evidence type="ECO:0000313" key="8">
    <source>
        <dbReference type="Proteomes" id="UP000195043"/>
    </source>
</evidence>
<dbReference type="GO" id="GO:0009401">
    <property type="term" value="P:phosphoenolpyruvate-dependent sugar phosphotransferase system"/>
    <property type="evidence" value="ECO:0007669"/>
    <property type="project" value="InterPro"/>
</dbReference>
<accession>A0A242A4F0</accession>
<dbReference type="PROSITE" id="PS51372">
    <property type="entry name" value="PRD_2"/>
    <property type="match status" value="2"/>
</dbReference>
<evidence type="ECO:0008006" key="9">
    <source>
        <dbReference type="Google" id="ProtNLM"/>
    </source>
</evidence>
<dbReference type="Gene3D" id="3.40.50.300">
    <property type="entry name" value="P-loop containing nucleotide triphosphate hydrolases"/>
    <property type="match status" value="1"/>
</dbReference>
<dbReference type="InterPro" id="IPR036662">
    <property type="entry name" value="PTS_EIIA_man-typ_sf"/>
</dbReference>
<dbReference type="InterPro" id="IPR002078">
    <property type="entry name" value="Sigma_54_int"/>
</dbReference>
<feature type="domain" description="PTS EIIA type-4" evidence="5">
    <location>
        <begin position="532"/>
        <end position="665"/>
    </location>
</feature>
<organism evidence="7 8">
    <name type="scientific">Candidatus Enterococcus testudinis</name>
    <dbReference type="NCBI Taxonomy" id="1834191"/>
    <lineage>
        <taxon>Bacteria</taxon>
        <taxon>Bacillati</taxon>
        <taxon>Bacillota</taxon>
        <taxon>Bacilli</taxon>
        <taxon>Lactobacillales</taxon>
        <taxon>Enterococcaceae</taxon>
        <taxon>Enterococcus</taxon>
    </lineage>
</organism>
<dbReference type="SUPFAM" id="SSF46785">
    <property type="entry name" value="Winged helix' DNA-binding domain"/>
    <property type="match status" value="1"/>
</dbReference>
<dbReference type="InterPro" id="IPR036390">
    <property type="entry name" value="WH_DNA-bd_sf"/>
</dbReference>
<feature type="domain" description="PRD" evidence="6">
    <location>
        <begin position="426"/>
        <end position="531"/>
    </location>
</feature>
<dbReference type="PROSITE" id="PS51096">
    <property type="entry name" value="PTS_EIIA_TYPE_4"/>
    <property type="match status" value="1"/>
</dbReference>
<dbReference type="OrthoDB" id="9771372at2"/>
<dbReference type="SUPFAM" id="SSF52540">
    <property type="entry name" value="P-loop containing nucleoside triphosphate hydrolases"/>
    <property type="match status" value="1"/>
</dbReference>
<evidence type="ECO:0000256" key="2">
    <source>
        <dbReference type="ARBA" id="ARBA00022741"/>
    </source>
</evidence>
<dbReference type="SUPFAM" id="SSF63520">
    <property type="entry name" value="PTS-regulatory domain, PRD"/>
    <property type="match status" value="2"/>
</dbReference>
<dbReference type="GO" id="GO:0005524">
    <property type="term" value="F:ATP binding"/>
    <property type="evidence" value="ECO:0007669"/>
    <property type="project" value="UniProtKB-KW"/>
</dbReference>